<dbReference type="RefSeq" id="WP_125640309.1">
    <property type="nucleotide sequence ID" value="NZ_JBHSSJ010000003.1"/>
</dbReference>
<dbReference type="Gene3D" id="2.40.50.1020">
    <property type="entry name" value="LytTr DNA-binding domain"/>
    <property type="match status" value="1"/>
</dbReference>
<dbReference type="GO" id="GO:0003677">
    <property type="term" value="F:DNA binding"/>
    <property type="evidence" value="ECO:0007669"/>
    <property type="project" value="UniProtKB-KW"/>
</dbReference>
<dbReference type="InterPro" id="IPR007492">
    <property type="entry name" value="LytTR_DNA-bd_dom"/>
</dbReference>
<sequence length="153" mass="16874">MRVEFEQNLAIEATDPLVVVQAAARSPEVADVMAYLADYQDQAVHAGIIPVKTPDRLVMVKTAAIILADIQQDTLLLYTTTGTITTHETLRHLVQRLGGKTFVQVSKHGVLNLDHLESLEDSFSGNMTAILTDHVKTAVSRKYVKQLMHQLGL</sequence>
<dbReference type="Pfam" id="PF04397">
    <property type="entry name" value="LytTR"/>
    <property type="match status" value="1"/>
</dbReference>
<evidence type="ECO:0000259" key="1">
    <source>
        <dbReference type="PROSITE" id="PS50930"/>
    </source>
</evidence>
<dbReference type="EMBL" id="JBHSSJ010000003">
    <property type="protein sequence ID" value="MFC6274818.1"/>
    <property type="molecule type" value="Genomic_DNA"/>
</dbReference>
<proteinExistence type="predicted"/>
<feature type="domain" description="HTH LytTR-type" evidence="1">
    <location>
        <begin position="49"/>
        <end position="153"/>
    </location>
</feature>
<gene>
    <name evidence="2" type="ORF">ACFQET_04725</name>
</gene>
<dbReference type="SMART" id="SM00850">
    <property type="entry name" value="LytTR"/>
    <property type="match status" value="1"/>
</dbReference>
<comment type="caution">
    <text evidence="2">The sequence shown here is derived from an EMBL/GenBank/DDBJ whole genome shotgun (WGS) entry which is preliminary data.</text>
</comment>
<dbReference type="Proteomes" id="UP001596191">
    <property type="component" value="Unassembled WGS sequence"/>
</dbReference>
<evidence type="ECO:0000313" key="2">
    <source>
        <dbReference type="EMBL" id="MFC6274818.1"/>
    </source>
</evidence>
<organism evidence="2 3">
    <name type="scientific">Levilactobacillus tangyuanensis</name>
    <dbReference type="NCBI Taxonomy" id="2486021"/>
    <lineage>
        <taxon>Bacteria</taxon>
        <taxon>Bacillati</taxon>
        <taxon>Bacillota</taxon>
        <taxon>Bacilli</taxon>
        <taxon>Lactobacillales</taxon>
        <taxon>Lactobacillaceae</taxon>
        <taxon>Levilactobacillus</taxon>
    </lineage>
</organism>
<keyword evidence="3" id="KW-1185">Reference proteome</keyword>
<reference evidence="3" key="1">
    <citation type="journal article" date="2019" name="Int. J. Syst. Evol. Microbiol.">
        <title>The Global Catalogue of Microorganisms (GCM) 10K type strain sequencing project: providing services to taxonomists for standard genome sequencing and annotation.</title>
        <authorList>
            <consortium name="The Broad Institute Genomics Platform"/>
            <consortium name="The Broad Institute Genome Sequencing Center for Infectious Disease"/>
            <person name="Wu L."/>
            <person name="Ma J."/>
        </authorList>
    </citation>
    <scope>NUCLEOTIDE SEQUENCE [LARGE SCALE GENOMIC DNA]</scope>
    <source>
        <strain evidence="3">CCM 8907</strain>
    </source>
</reference>
<dbReference type="InterPro" id="IPR046947">
    <property type="entry name" value="LytR-like"/>
</dbReference>
<evidence type="ECO:0000313" key="3">
    <source>
        <dbReference type="Proteomes" id="UP001596191"/>
    </source>
</evidence>
<dbReference type="PANTHER" id="PTHR37299">
    <property type="entry name" value="TRANSCRIPTIONAL REGULATOR-RELATED"/>
    <property type="match status" value="1"/>
</dbReference>
<name>A0ABW1TLZ8_9LACO</name>
<protein>
    <submittedName>
        <fullName evidence="2">LytTR family DNA-binding domain-containing protein</fullName>
    </submittedName>
</protein>
<dbReference type="PROSITE" id="PS50930">
    <property type="entry name" value="HTH_LYTTR"/>
    <property type="match status" value="1"/>
</dbReference>
<accession>A0ABW1TLZ8</accession>
<dbReference type="PANTHER" id="PTHR37299:SF1">
    <property type="entry name" value="STAGE 0 SPORULATION PROTEIN A HOMOLOG"/>
    <property type="match status" value="1"/>
</dbReference>
<keyword evidence="2" id="KW-0238">DNA-binding</keyword>